<protein>
    <submittedName>
        <fullName evidence="2">Uncharacterized protein</fullName>
    </submittedName>
</protein>
<sequence>MNHRPCRLLLRLCRDRTPPQANDGPPPTSAAPRPPPVV</sequence>
<gene>
    <name evidence="2" type="ORF">M6B38_193455</name>
</gene>
<evidence type="ECO:0000313" key="2">
    <source>
        <dbReference type="EMBL" id="KAJ6802420.1"/>
    </source>
</evidence>
<reference evidence="2" key="2">
    <citation type="submission" date="2023-04" db="EMBL/GenBank/DDBJ databases">
        <authorList>
            <person name="Bruccoleri R.E."/>
            <person name="Oakeley E.J."/>
            <person name="Faust A.-M."/>
            <person name="Dessus-Babus S."/>
            <person name="Altorfer M."/>
            <person name="Burckhardt D."/>
            <person name="Oertli M."/>
            <person name="Naumann U."/>
            <person name="Petersen F."/>
            <person name="Wong J."/>
        </authorList>
    </citation>
    <scope>NUCLEOTIDE SEQUENCE</scope>
    <source>
        <strain evidence="2">GSM-AAB239-AS_SAM_17_03QT</strain>
        <tissue evidence="2">Leaf</tissue>
    </source>
</reference>
<accession>A0AAX6EEN6</accession>
<dbReference type="AlphaFoldDB" id="A0AAX6EEN6"/>
<dbReference type="EMBL" id="JANAVB010037414">
    <property type="protein sequence ID" value="KAJ6802420.1"/>
    <property type="molecule type" value="Genomic_DNA"/>
</dbReference>
<keyword evidence="3" id="KW-1185">Reference proteome</keyword>
<reference evidence="2" key="1">
    <citation type="journal article" date="2023" name="GigaByte">
        <title>Genome assembly of the bearded iris, Iris pallida Lam.</title>
        <authorList>
            <person name="Bruccoleri R.E."/>
            <person name="Oakeley E.J."/>
            <person name="Faust A.M.E."/>
            <person name="Altorfer M."/>
            <person name="Dessus-Babus S."/>
            <person name="Burckhardt D."/>
            <person name="Oertli M."/>
            <person name="Naumann U."/>
            <person name="Petersen F."/>
            <person name="Wong J."/>
        </authorList>
    </citation>
    <scope>NUCLEOTIDE SEQUENCE</scope>
    <source>
        <strain evidence="2">GSM-AAB239-AS_SAM_17_03QT</strain>
    </source>
</reference>
<evidence type="ECO:0000313" key="3">
    <source>
        <dbReference type="Proteomes" id="UP001140949"/>
    </source>
</evidence>
<feature type="compositionally biased region" description="Pro residues" evidence="1">
    <location>
        <begin position="24"/>
        <end position="38"/>
    </location>
</feature>
<comment type="caution">
    <text evidence="2">The sequence shown here is derived from an EMBL/GenBank/DDBJ whole genome shotgun (WGS) entry which is preliminary data.</text>
</comment>
<feature type="region of interest" description="Disordered" evidence="1">
    <location>
        <begin position="15"/>
        <end position="38"/>
    </location>
</feature>
<organism evidence="2 3">
    <name type="scientific">Iris pallida</name>
    <name type="common">Sweet iris</name>
    <dbReference type="NCBI Taxonomy" id="29817"/>
    <lineage>
        <taxon>Eukaryota</taxon>
        <taxon>Viridiplantae</taxon>
        <taxon>Streptophyta</taxon>
        <taxon>Embryophyta</taxon>
        <taxon>Tracheophyta</taxon>
        <taxon>Spermatophyta</taxon>
        <taxon>Magnoliopsida</taxon>
        <taxon>Liliopsida</taxon>
        <taxon>Asparagales</taxon>
        <taxon>Iridaceae</taxon>
        <taxon>Iridoideae</taxon>
        <taxon>Irideae</taxon>
        <taxon>Iris</taxon>
    </lineage>
</organism>
<evidence type="ECO:0000256" key="1">
    <source>
        <dbReference type="SAM" id="MobiDB-lite"/>
    </source>
</evidence>
<name>A0AAX6EEN6_IRIPA</name>
<proteinExistence type="predicted"/>
<dbReference type="Proteomes" id="UP001140949">
    <property type="component" value="Unassembled WGS sequence"/>
</dbReference>